<dbReference type="Pfam" id="PF00646">
    <property type="entry name" value="F-box"/>
    <property type="match status" value="1"/>
</dbReference>
<dbReference type="Pfam" id="PF24750">
    <property type="entry name" value="b-prop_At3g26010-like"/>
    <property type="match status" value="1"/>
</dbReference>
<organism evidence="4 5">
    <name type="scientific">Quercus suber</name>
    <name type="common">Cork oak</name>
    <dbReference type="NCBI Taxonomy" id="58331"/>
    <lineage>
        <taxon>Eukaryota</taxon>
        <taxon>Viridiplantae</taxon>
        <taxon>Streptophyta</taxon>
        <taxon>Embryophyta</taxon>
        <taxon>Tracheophyta</taxon>
        <taxon>Spermatophyta</taxon>
        <taxon>Magnoliopsida</taxon>
        <taxon>eudicotyledons</taxon>
        <taxon>Gunneridae</taxon>
        <taxon>Pentapetalae</taxon>
        <taxon>rosids</taxon>
        <taxon>fabids</taxon>
        <taxon>Fagales</taxon>
        <taxon>Fagaceae</taxon>
        <taxon>Quercus</taxon>
    </lineage>
</organism>
<dbReference type="InterPro" id="IPR036047">
    <property type="entry name" value="F-box-like_dom_sf"/>
</dbReference>
<accession>A0AAW0JV97</accession>
<keyword evidence="5" id="KW-1185">Reference proteome</keyword>
<dbReference type="InterPro" id="IPR001810">
    <property type="entry name" value="F-box_dom"/>
</dbReference>
<comment type="caution">
    <text evidence="4">The sequence shown here is derived from an EMBL/GenBank/DDBJ whole genome shotgun (WGS) entry which is preliminary data.</text>
</comment>
<dbReference type="AlphaFoldDB" id="A0AAW0JV97"/>
<dbReference type="Proteomes" id="UP000237347">
    <property type="component" value="Unassembled WGS sequence"/>
</dbReference>
<name>A0AAW0JV97_QUESU</name>
<evidence type="ECO:0000313" key="4">
    <source>
        <dbReference type="EMBL" id="KAK7830692.1"/>
    </source>
</evidence>
<dbReference type="PANTHER" id="PTHR35546">
    <property type="entry name" value="F-BOX PROTEIN INTERACTION DOMAIN PROTEIN-RELATED"/>
    <property type="match status" value="1"/>
</dbReference>
<dbReference type="SUPFAM" id="SSF81383">
    <property type="entry name" value="F-box domain"/>
    <property type="match status" value="1"/>
</dbReference>
<sequence>MVESGTRTTHSFGSRCKRRVEDPSEDPMLYPCRKREKDPDDSIRSKLGYVLIEVLCRLPCRSAIQCMSVSKSWFSLISDPYFVRRFIHHRHQLSRSDSDSVPFTLLLQYKESQKNILVLPSDNSELFIDCGGGGGLDFLDFLPCFERARKNYPFCIVASFNDLLLVRSEVPPIRKPSFCEYCICNPLTKQWLTLPHLPCSRRNDMVGFVCDLCSCDKEQRCVTNAYYRYKVVLIHSPTETNTTQLSLQIFSSETGEWRGSVVSSQRGLNPFRMTSLDAGVLVCNGILYWIDADKYGLMIKGFVKFDPFNDAERCHYIDPPINLLPRDLMSFGVFQGHLRIFQIPGHHSPHDDGAYKFYVWELENYGTWCLKHKVNFKDTVSDHSDLVKIANGITPPGALLAFHPNVSEIVFLQLGNYIVLCNMQTRVLKVVSQLRDGGKILPGISCYYVSVYAKSVFLLTQPSWPTPVPPLPFH</sequence>
<feature type="domain" description="F-box protein At3g26010-like beta-propeller" evidence="3">
    <location>
        <begin position="150"/>
        <end position="433"/>
    </location>
</feature>
<dbReference type="InterPro" id="IPR055290">
    <property type="entry name" value="At3g26010-like"/>
</dbReference>
<dbReference type="InterPro" id="IPR056592">
    <property type="entry name" value="Beta-prop_At3g26010-like"/>
</dbReference>
<dbReference type="EMBL" id="PKMF04000458">
    <property type="protein sequence ID" value="KAK7830692.1"/>
    <property type="molecule type" value="Genomic_DNA"/>
</dbReference>
<reference evidence="4 5" key="1">
    <citation type="journal article" date="2018" name="Sci. Data">
        <title>The draft genome sequence of cork oak.</title>
        <authorList>
            <person name="Ramos A.M."/>
            <person name="Usie A."/>
            <person name="Barbosa P."/>
            <person name="Barros P.M."/>
            <person name="Capote T."/>
            <person name="Chaves I."/>
            <person name="Simoes F."/>
            <person name="Abreu I."/>
            <person name="Carrasquinho I."/>
            <person name="Faro C."/>
            <person name="Guimaraes J.B."/>
            <person name="Mendonca D."/>
            <person name="Nobrega F."/>
            <person name="Rodrigues L."/>
            <person name="Saibo N.J.M."/>
            <person name="Varela M.C."/>
            <person name="Egas C."/>
            <person name="Matos J."/>
            <person name="Miguel C.M."/>
            <person name="Oliveira M.M."/>
            <person name="Ricardo C.P."/>
            <person name="Goncalves S."/>
        </authorList>
    </citation>
    <scope>NUCLEOTIDE SEQUENCE [LARGE SCALE GENOMIC DNA]</scope>
    <source>
        <strain evidence="5">cv. HL8</strain>
    </source>
</reference>
<feature type="compositionally biased region" description="Polar residues" evidence="1">
    <location>
        <begin position="1"/>
        <end position="12"/>
    </location>
</feature>
<evidence type="ECO:0000259" key="2">
    <source>
        <dbReference type="Pfam" id="PF00646"/>
    </source>
</evidence>
<protein>
    <submittedName>
        <fullName evidence="4">F-box/kelch-repeat protein</fullName>
    </submittedName>
</protein>
<gene>
    <name evidence="4" type="ORF">CFP56_028047</name>
</gene>
<dbReference type="PANTHER" id="PTHR35546:SF130">
    <property type="entry name" value="EXPRESSED PROTEIN"/>
    <property type="match status" value="1"/>
</dbReference>
<feature type="region of interest" description="Disordered" evidence="1">
    <location>
        <begin position="1"/>
        <end position="41"/>
    </location>
</feature>
<evidence type="ECO:0000256" key="1">
    <source>
        <dbReference type="SAM" id="MobiDB-lite"/>
    </source>
</evidence>
<evidence type="ECO:0000313" key="5">
    <source>
        <dbReference type="Proteomes" id="UP000237347"/>
    </source>
</evidence>
<feature type="domain" description="F-box" evidence="2">
    <location>
        <begin position="50"/>
        <end position="83"/>
    </location>
</feature>
<proteinExistence type="predicted"/>
<evidence type="ECO:0000259" key="3">
    <source>
        <dbReference type="Pfam" id="PF24750"/>
    </source>
</evidence>